<keyword evidence="2" id="KW-0472">Membrane</keyword>
<accession>A0ABX7TYB8</accession>
<feature type="transmembrane region" description="Helical" evidence="2">
    <location>
        <begin position="255"/>
        <end position="274"/>
    </location>
</feature>
<feature type="transmembrane region" description="Helical" evidence="2">
    <location>
        <begin position="294"/>
        <end position="313"/>
    </location>
</feature>
<reference evidence="3 4" key="1">
    <citation type="submission" date="2021-03" db="EMBL/GenBank/DDBJ databases">
        <title>Complete genome sequence of Streptomyces cyanogenus S136, producer of anticancer angucycline landomycin A.</title>
        <authorList>
            <person name="Hrab P."/>
            <person name="Ruckert C."/>
            <person name="Busche T."/>
            <person name="Ostash I."/>
            <person name="Kalinowski J."/>
            <person name="Fedorenko V."/>
            <person name="Yushchuk O."/>
            <person name="Ostash B."/>
        </authorList>
    </citation>
    <scope>NUCLEOTIDE SEQUENCE [LARGE SCALE GENOMIC DNA]</scope>
    <source>
        <strain evidence="3 4">S136</strain>
    </source>
</reference>
<proteinExistence type="predicted"/>
<organism evidence="3 4">
    <name type="scientific">Streptomyces cyanogenus</name>
    <dbReference type="NCBI Taxonomy" id="80860"/>
    <lineage>
        <taxon>Bacteria</taxon>
        <taxon>Bacillati</taxon>
        <taxon>Actinomycetota</taxon>
        <taxon>Actinomycetes</taxon>
        <taxon>Kitasatosporales</taxon>
        <taxon>Streptomycetaceae</taxon>
        <taxon>Streptomyces</taxon>
    </lineage>
</organism>
<evidence type="ECO:0000313" key="4">
    <source>
        <dbReference type="Proteomes" id="UP000663908"/>
    </source>
</evidence>
<keyword evidence="2" id="KW-1133">Transmembrane helix</keyword>
<dbReference type="EMBL" id="CP071839">
    <property type="protein sequence ID" value="QTE01785.1"/>
    <property type="molecule type" value="Genomic_DNA"/>
</dbReference>
<feature type="compositionally biased region" description="Gly residues" evidence="1">
    <location>
        <begin position="7"/>
        <end position="42"/>
    </location>
</feature>
<gene>
    <name evidence="3" type="ORF">S1361_30930</name>
</gene>
<evidence type="ECO:0000256" key="1">
    <source>
        <dbReference type="SAM" id="MobiDB-lite"/>
    </source>
</evidence>
<keyword evidence="4" id="KW-1185">Reference proteome</keyword>
<dbReference type="Proteomes" id="UP000663908">
    <property type="component" value="Chromosome"/>
</dbReference>
<evidence type="ECO:0000256" key="2">
    <source>
        <dbReference type="SAM" id="Phobius"/>
    </source>
</evidence>
<sequence>MSTGRGTAPGAGAEGGAAPGPAPGGGGAVPGPARGGGGGGGVTPSSPYPRTRPTDRGAPGPAPRLLARLFAWLPGAGQRPREGGSTTAHDLAVRHRLLLNLSALLTLSLFVSYQGVHGDANPLRTSSAPSVLSLDTALYALGQAREDAGAPAPTSDFQKQISVAVQSLSAAAADDDLGGPAGRQALQTIAGLITVYAVKVQQSQLQPDGSVLREAYLSYATSILTEKGSGIQDRLKALQRQQRAAVHRQTSFGPLLWLAWSVTLLLTLALAAALLETQRFLRHRFRRRYNRQLLAALALLTAGFVVAVLFTVWTRQGMTDTRHLLDRPLPGRLIPDAGRDTASYLAHTGFRAAAAVWILIGGVLLMALAETGLRRHIDDYRFRPR</sequence>
<feature type="transmembrane region" description="Helical" evidence="2">
    <location>
        <begin position="354"/>
        <end position="373"/>
    </location>
</feature>
<evidence type="ECO:0000313" key="3">
    <source>
        <dbReference type="EMBL" id="QTE01785.1"/>
    </source>
</evidence>
<feature type="region of interest" description="Disordered" evidence="1">
    <location>
        <begin position="1"/>
        <end position="62"/>
    </location>
</feature>
<keyword evidence="2" id="KW-0812">Transmembrane</keyword>
<protein>
    <recommendedName>
        <fullName evidence="5">Integral membrane protein</fullName>
    </recommendedName>
</protein>
<name>A0ABX7TYB8_STRCY</name>
<evidence type="ECO:0008006" key="5">
    <source>
        <dbReference type="Google" id="ProtNLM"/>
    </source>
</evidence>